<sequence length="372" mass="40792">MRTPGMGCLLLLTFLLACGGDGEGECGPSTGVVTQVIDGDTVVLQDGERIRYLLADTPETTRGHHDCFGEEAAAFNRSLVERRTVRLRDAEACTDRFGRRLAYVSVDGHDVNALLVERGYACTLFVPPAGTSRRGEFEALEVEARRARRGLWGRCPAPCSKGRRPSASALRQRVRHRQLQLPVQRPGGREARRGQVQRAVSELRLDAVTHEEPQLAHVLLEHLPDVGRRGQRADDLARALDEPGQGLHGAGRVQVRARTELRRHRRAQGGGQLVGHGGQVPPQVHGRGLGHRLGGRGQHARVVQRDGFDDPVRHERHIRALFPRAIPARRVHQHAPALPELAVLPQDAHHLTAAAQVQRHVGQVQGQALVAA</sequence>
<comment type="caution">
    <text evidence="6">The sequence shown here is derived from an EMBL/GenBank/DDBJ whole genome shotgun (WGS) entry which is preliminary data.</text>
</comment>
<proteinExistence type="predicted"/>
<evidence type="ECO:0000256" key="2">
    <source>
        <dbReference type="ARBA" id="ARBA00022759"/>
    </source>
</evidence>
<keyword evidence="3" id="KW-0378">Hydrolase</keyword>
<dbReference type="PANTHER" id="PTHR12302:SF3">
    <property type="entry name" value="SERINE_THREONINE-PROTEIN KINASE 31"/>
    <property type="match status" value="1"/>
</dbReference>
<feature type="signal peptide" evidence="4">
    <location>
        <begin position="1"/>
        <end position="19"/>
    </location>
</feature>
<dbReference type="InterPro" id="IPR016071">
    <property type="entry name" value="Staphylococal_nuclease_OB-fold"/>
</dbReference>
<protein>
    <recommendedName>
        <fullName evidence="5">TNase-like domain-containing protein</fullName>
    </recommendedName>
</protein>
<dbReference type="EMBL" id="RAWI01000645">
    <property type="protein sequence ID" value="RKH89874.1"/>
    <property type="molecule type" value="Genomic_DNA"/>
</dbReference>
<evidence type="ECO:0000256" key="4">
    <source>
        <dbReference type="SAM" id="SignalP"/>
    </source>
</evidence>
<organism evidence="6 7">
    <name type="scientific">Corallococcus praedator</name>
    <dbReference type="NCBI Taxonomy" id="2316724"/>
    <lineage>
        <taxon>Bacteria</taxon>
        <taxon>Pseudomonadati</taxon>
        <taxon>Myxococcota</taxon>
        <taxon>Myxococcia</taxon>
        <taxon>Myxococcales</taxon>
        <taxon>Cystobacterineae</taxon>
        <taxon>Myxococcaceae</taxon>
        <taxon>Corallococcus</taxon>
    </lineage>
</organism>
<keyword evidence="7" id="KW-1185">Reference proteome</keyword>
<dbReference type="Gene3D" id="2.40.50.90">
    <property type="match status" value="1"/>
</dbReference>
<gene>
    <name evidence="6" type="ORF">D7Y13_40305</name>
</gene>
<evidence type="ECO:0000313" key="6">
    <source>
        <dbReference type="EMBL" id="RKH89874.1"/>
    </source>
</evidence>
<dbReference type="PROSITE" id="PS51257">
    <property type="entry name" value="PROKAR_LIPOPROTEIN"/>
    <property type="match status" value="1"/>
</dbReference>
<dbReference type="PANTHER" id="PTHR12302">
    <property type="entry name" value="EBNA2 BINDING PROTEIN P100"/>
    <property type="match status" value="1"/>
</dbReference>
<evidence type="ECO:0000259" key="5">
    <source>
        <dbReference type="PROSITE" id="PS50830"/>
    </source>
</evidence>
<dbReference type="Pfam" id="PF00565">
    <property type="entry name" value="SNase"/>
    <property type="match status" value="1"/>
</dbReference>
<dbReference type="Proteomes" id="UP000278907">
    <property type="component" value="Unassembled WGS sequence"/>
</dbReference>
<dbReference type="SMART" id="SM00318">
    <property type="entry name" value="SNc"/>
    <property type="match status" value="1"/>
</dbReference>
<name>A0ABX9Q429_9BACT</name>
<dbReference type="SUPFAM" id="SSF50199">
    <property type="entry name" value="Staphylococcal nuclease"/>
    <property type="match status" value="1"/>
</dbReference>
<reference evidence="6 7" key="1">
    <citation type="submission" date="2018-09" db="EMBL/GenBank/DDBJ databases">
        <authorList>
            <person name="Livingstone P.G."/>
            <person name="Whitworth D.E."/>
        </authorList>
    </citation>
    <scope>NUCLEOTIDE SEQUENCE [LARGE SCALE GENOMIC DNA]</scope>
    <source>
        <strain evidence="6 7">CA031B</strain>
    </source>
</reference>
<feature type="chain" id="PRO_5046131103" description="TNase-like domain-containing protein" evidence="4">
    <location>
        <begin position="20"/>
        <end position="372"/>
    </location>
</feature>
<feature type="domain" description="TNase-like" evidence="5">
    <location>
        <begin position="27"/>
        <end position="154"/>
    </location>
</feature>
<dbReference type="PROSITE" id="PS50830">
    <property type="entry name" value="TNASE_3"/>
    <property type="match status" value="1"/>
</dbReference>
<evidence type="ECO:0000313" key="7">
    <source>
        <dbReference type="Proteomes" id="UP000278907"/>
    </source>
</evidence>
<keyword evidence="1" id="KW-0540">Nuclease</keyword>
<keyword evidence="4" id="KW-0732">Signal</keyword>
<evidence type="ECO:0000256" key="1">
    <source>
        <dbReference type="ARBA" id="ARBA00022722"/>
    </source>
</evidence>
<keyword evidence="2" id="KW-0255">Endonuclease</keyword>
<dbReference type="InterPro" id="IPR035437">
    <property type="entry name" value="SNase_OB-fold_sf"/>
</dbReference>
<accession>A0ABX9Q429</accession>
<evidence type="ECO:0000256" key="3">
    <source>
        <dbReference type="ARBA" id="ARBA00022801"/>
    </source>
</evidence>